<dbReference type="GO" id="GO:0003677">
    <property type="term" value="F:DNA binding"/>
    <property type="evidence" value="ECO:0007669"/>
    <property type="project" value="InterPro"/>
</dbReference>
<keyword evidence="6" id="KW-0479">Metal-binding</keyword>
<evidence type="ECO:0000256" key="2">
    <source>
        <dbReference type="ARBA" id="ARBA00006460"/>
    </source>
</evidence>
<dbReference type="CDD" id="cd02583">
    <property type="entry name" value="RNAP_III_RPC1_N"/>
    <property type="match status" value="1"/>
</dbReference>
<dbReference type="InterPro" id="IPR007080">
    <property type="entry name" value="RNA_pol_Rpb1_1"/>
</dbReference>
<dbReference type="InterPro" id="IPR007081">
    <property type="entry name" value="RNA_pol_Rpb1_5"/>
</dbReference>
<dbReference type="CDD" id="cd02736">
    <property type="entry name" value="RNAP_III_Rpc1_C"/>
    <property type="match status" value="1"/>
</dbReference>
<feature type="region of interest" description="Disordered" evidence="12">
    <location>
        <begin position="357"/>
        <end position="419"/>
    </location>
</feature>
<comment type="similarity">
    <text evidence="2 11">Belongs to the RNA polymerase beta' chain family.</text>
</comment>
<evidence type="ECO:0000256" key="4">
    <source>
        <dbReference type="ARBA" id="ARBA00022679"/>
    </source>
</evidence>
<dbReference type="InterPro" id="IPR035697">
    <property type="entry name" value="RNAP_III_RPC1_N"/>
</dbReference>
<evidence type="ECO:0000256" key="12">
    <source>
        <dbReference type="SAM" id="MobiDB-lite"/>
    </source>
</evidence>
<dbReference type="InterPro" id="IPR015700">
    <property type="entry name" value="RPC1"/>
</dbReference>
<evidence type="ECO:0000256" key="5">
    <source>
        <dbReference type="ARBA" id="ARBA00022695"/>
    </source>
</evidence>
<evidence type="ECO:0000313" key="14">
    <source>
        <dbReference type="EMBL" id="KAK1794486.1"/>
    </source>
</evidence>
<dbReference type="InterPro" id="IPR044893">
    <property type="entry name" value="RNA_pol_Rpb1_clamp_domain"/>
</dbReference>
<protein>
    <recommendedName>
        <fullName evidence="11">DNA-directed RNA polymerase subunit</fullName>
        <ecNumber evidence="11">2.7.7.6</ecNumber>
    </recommendedName>
</protein>
<proteinExistence type="inferred from homology"/>
<feature type="compositionally biased region" description="Basic and acidic residues" evidence="12">
    <location>
        <begin position="180"/>
        <end position="194"/>
    </location>
</feature>
<dbReference type="InterPro" id="IPR035698">
    <property type="entry name" value="RNAP_III_Rpc1_C"/>
</dbReference>
<accession>A0AAD8ZAP2</accession>
<comment type="function">
    <text evidence="11">DNA-dependent RNA polymerase catalyzes the transcription of DNA into RNA using the four ribonucleoside triphosphates as substrates.</text>
</comment>
<dbReference type="GO" id="GO:0006351">
    <property type="term" value="P:DNA-templated transcription"/>
    <property type="evidence" value="ECO:0007669"/>
    <property type="project" value="InterPro"/>
</dbReference>
<organism evidence="14 15">
    <name type="scientific">Electrophorus voltai</name>
    <dbReference type="NCBI Taxonomy" id="2609070"/>
    <lineage>
        <taxon>Eukaryota</taxon>
        <taxon>Metazoa</taxon>
        <taxon>Chordata</taxon>
        <taxon>Craniata</taxon>
        <taxon>Vertebrata</taxon>
        <taxon>Euteleostomi</taxon>
        <taxon>Actinopterygii</taxon>
        <taxon>Neopterygii</taxon>
        <taxon>Teleostei</taxon>
        <taxon>Ostariophysi</taxon>
        <taxon>Gymnotiformes</taxon>
        <taxon>Gymnotoidei</taxon>
        <taxon>Gymnotidae</taxon>
        <taxon>Electrophorus</taxon>
    </lineage>
</organism>
<dbReference type="FunFam" id="2.40.40.20:FF:000019">
    <property type="entry name" value="DNA-directed RNA polymerase II subunit RPB1"/>
    <property type="match status" value="1"/>
</dbReference>
<evidence type="ECO:0000256" key="7">
    <source>
        <dbReference type="ARBA" id="ARBA00022833"/>
    </source>
</evidence>
<dbReference type="InterPro" id="IPR042102">
    <property type="entry name" value="RNA_pol_Rpb1_3_sf"/>
</dbReference>
<feature type="compositionally biased region" description="Basic and acidic residues" evidence="12">
    <location>
        <begin position="589"/>
        <end position="598"/>
    </location>
</feature>
<evidence type="ECO:0000313" key="15">
    <source>
        <dbReference type="Proteomes" id="UP001239994"/>
    </source>
</evidence>
<dbReference type="PANTHER" id="PTHR48446:SF1">
    <property type="entry name" value="DNA-DIRECTED RNA POLYMERASE SUBUNIT BETA' N-TERMINAL SECTION"/>
    <property type="match status" value="1"/>
</dbReference>
<dbReference type="Gene3D" id="1.10.150.390">
    <property type="match status" value="1"/>
</dbReference>
<dbReference type="Gene3D" id="6.10.250.2940">
    <property type="match status" value="1"/>
</dbReference>
<evidence type="ECO:0000256" key="3">
    <source>
        <dbReference type="ARBA" id="ARBA00022478"/>
    </source>
</evidence>
<dbReference type="GO" id="GO:0005654">
    <property type="term" value="C:nucleoplasm"/>
    <property type="evidence" value="ECO:0007669"/>
    <property type="project" value="UniProtKB-ARBA"/>
</dbReference>
<keyword evidence="4 11" id="KW-0808">Transferase</keyword>
<dbReference type="Proteomes" id="UP001239994">
    <property type="component" value="Unassembled WGS sequence"/>
</dbReference>
<feature type="region of interest" description="Disordered" evidence="12">
    <location>
        <begin position="589"/>
        <end position="613"/>
    </location>
</feature>
<dbReference type="SUPFAM" id="SSF64484">
    <property type="entry name" value="beta and beta-prime subunits of DNA dependent RNA-polymerase"/>
    <property type="match status" value="1"/>
</dbReference>
<dbReference type="EMBL" id="JAROKS010000017">
    <property type="protein sequence ID" value="KAK1794486.1"/>
    <property type="molecule type" value="Genomic_DNA"/>
</dbReference>
<evidence type="ECO:0000256" key="8">
    <source>
        <dbReference type="ARBA" id="ARBA00022842"/>
    </source>
</evidence>
<keyword evidence="8" id="KW-0460">Magnesium</keyword>
<evidence type="ECO:0000259" key="13">
    <source>
        <dbReference type="SMART" id="SM00663"/>
    </source>
</evidence>
<dbReference type="FunFam" id="1.10.150.390:FF:000003">
    <property type="entry name" value="DNA-directed RNA polymerase subunit"/>
    <property type="match status" value="1"/>
</dbReference>
<dbReference type="Gene3D" id="6.20.50.80">
    <property type="match status" value="1"/>
</dbReference>
<dbReference type="Gene3D" id="3.30.1490.180">
    <property type="entry name" value="RNA polymerase ii"/>
    <property type="match status" value="1"/>
</dbReference>
<feature type="domain" description="RNA polymerase N-terminal" evidence="13">
    <location>
        <begin position="900"/>
        <end position="1205"/>
    </location>
</feature>
<keyword evidence="5 11" id="KW-0548">Nucleotidyltransferase</keyword>
<keyword evidence="15" id="KW-1185">Reference proteome</keyword>
<dbReference type="GO" id="GO:0000428">
    <property type="term" value="C:DNA-directed RNA polymerase complex"/>
    <property type="evidence" value="ECO:0007669"/>
    <property type="project" value="UniProtKB-KW"/>
</dbReference>
<feature type="compositionally biased region" description="Basic and acidic residues" evidence="12">
    <location>
        <begin position="71"/>
        <end position="93"/>
    </location>
</feature>
<keyword evidence="10" id="KW-0539">Nucleus</keyword>
<dbReference type="InterPro" id="IPR007066">
    <property type="entry name" value="RNA_pol_Rpb1_3"/>
</dbReference>
<dbReference type="Pfam" id="PF04998">
    <property type="entry name" value="RNA_pol_Rpb1_5"/>
    <property type="match status" value="1"/>
</dbReference>
<dbReference type="EC" id="2.7.7.6" evidence="11"/>
<feature type="region of interest" description="Disordered" evidence="12">
    <location>
        <begin position="296"/>
        <end position="315"/>
    </location>
</feature>
<dbReference type="Pfam" id="PF04983">
    <property type="entry name" value="RNA_pol_Rpb1_3"/>
    <property type="match status" value="1"/>
</dbReference>
<evidence type="ECO:0000256" key="6">
    <source>
        <dbReference type="ARBA" id="ARBA00022723"/>
    </source>
</evidence>
<evidence type="ECO:0000256" key="10">
    <source>
        <dbReference type="ARBA" id="ARBA00023242"/>
    </source>
</evidence>
<dbReference type="SMART" id="SM00663">
    <property type="entry name" value="RPOLA_N"/>
    <property type="match status" value="1"/>
</dbReference>
<comment type="subcellular location">
    <subcellularLocation>
        <location evidence="1">Nucleus</location>
    </subcellularLocation>
</comment>
<evidence type="ECO:0000256" key="11">
    <source>
        <dbReference type="RuleBase" id="RU004279"/>
    </source>
</evidence>
<dbReference type="FunFam" id="1.10.274.100:FF:000003">
    <property type="entry name" value="DNA-directed RNA polymerase subunit"/>
    <property type="match status" value="1"/>
</dbReference>
<name>A0AAD8ZAP2_9TELE</name>
<dbReference type="GO" id="GO:0046872">
    <property type="term" value="F:metal ion binding"/>
    <property type="evidence" value="ECO:0007669"/>
    <property type="project" value="UniProtKB-KW"/>
</dbReference>
<dbReference type="Gene3D" id="4.10.860.120">
    <property type="entry name" value="RNA polymerase II, clamp domain"/>
    <property type="match status" value="1"/>
</dbReference>
<dbReference type="FunFam" id="4.10.860.120:FF:000004">
    <property type="entry name" value="DNA-directed RNA polymerase subunit"/>
    <property type="match status" value="1"/>
</dbReference>
<dbReference type="InterPro" id="IPR000722">
    <property type="entry name" value="RNA_pol_asu"/>
</dbReference>
<reference evidence="14" key="1">
    <citation type="submission" date="2023-03" db="EMBL/GenBank/DDBJ databases">
        <title>Electrophorus voltai genome.</title>
        <authorList>
            <person name="Bian C."/>
        </authorList>
    </citation>
    <scope>NUCLEOTIDE SEQUENCE</scope>
    <source>
        <strain evidence="14">CB-2022</strain>
        <tissue evidence="14">Muscle</tissue>
    </source>
</reference>
<keyword evidence="3 11" id="KW-0240">DNA-directed RNA polymerase</keyword>
<dbReference type="Gene3D" id="1.10.132.30">
    <property type="match status" value="1"/>
</dbReference>
<evidence type="ECO:0000256" key="1">
    <source>
        <dbReference type="ARBA" id="ARBA00004123"/>
    </source>
</evidence>
<gene>
    <name evidence="14" type="ORF">P4O66_011355</name>
</gene>
<comment type="caution">
    <text evidence="14">The sequence shown here is derived from an EMBL/GenBank/DDBJ whole genome shotgun (WGS) entry which is preliminary data.</text>
</comment>
<dbReference type="FunFam" id="1.10.132.30:FF:000001">
    <property type="entry name" value="DNA-directed RNA polymerase subunit"/>
    <property type="match status" value="1"/>
</dbReference>
<dbReference type="Gene3D" id="2.40.40.20">
    <property type="match status" value="1"/>
</dbReference>
<dbReference type="InterPro" id="IPR007083">
    <property type="entry name" value="RNA_pol_Rpb1_4"/>
</dbReference>
<dbReference type="Pfam" id="PF04997">
    <property type="entry name" value="RNA_pol_Rpb1_1"/>
    <property type="match status" value="1"/>
</dbReference>
<dbReference type="FunFam" id="3.30.1490.180:FF:000002">
    <property type="entry name" value="DNA-directed RNA polymerase subunit"/>
    <property type="match status" value="1"/>
</dbReference>
<dbReference type="GO" id="GO:0003899">
    <property type="term" value="F:DNA-directed RNA polymerase activity"/>
    <property type="evidence" value="ECO:0007669"/>
    <property type="project" value="UniProtKB-EC"/>
</dbReference>
<dbReference type="Gene3D" id="1.10.274.100">
    <property type="entry name" value="RNA polymerase Rpb1, domain 3"/>
    <property type="match status" value="1"/>
</dbReference>
<dbReference type="PANTHER" id="PTHR48446">
    <property type="entry name" value="DNA-DIRECTED RNA POLYMERASE SUBUNIT BETA' N-TERMINAL SECTION"/>
    <property type="match status" value="1"/>
</dbReference>
<dbReference type="NCBIfam" id="NF006336">
    <property type="entry name" value="PRK08566.1"/>
    <property type="match status" value="1"/>
</dbReference>
<dbReference type="InterPro" id="IPR006592">
    <property type="entry name" value="RNA_pol_N"/>
</dbReference>
<sequence>MESYAEFRAGRLDGLRAQARCSTRRDPRGALSTLQFHGKHLPLPRTQKKTFEMKTLFRNSKGKISPSVLSEHQRSEMAKQRQKAVDRERERNTLKNSSLLVQLQKKRFGAHGRVEQDADSSPLGPQAPPPSRTRPASQPSPSAWRRDTLRLLNRRMERTGIGSEERREAEKMSGAATTRSDTKQEVGEECDPRKGKAMRVPECPLVAESGTHVTSADLSCSVAPQLPGSLLSSLSVCASLMGSYAQLPSPQPSGSPVRHLQRPRAASAGRVLISAPVSESELRPHGLNRLVAAQSDLHSSESPGNRIPPRECQSDSSVCIMPPTSGGEWDCSCSELSGTRLTSISTSTPRRAVILPRAAPPTQPGTAPQTQHNGAPCPRSRPAPLNQSYDVEGPYPSLLRPQVNSGTESPAVPGQQRPVLGGWQQRPLVDEITLGSLADAVPQDKALDEKIQQSEALDQHFGGDHPHHLSNLLKEQEKETQHLLQGALCRLTAVARGFLTRRLLQTDKIQNLHKIIRDSRELIRSFQCDSQRKRASFTTQDLCLQRRVRAQLHTALRDVHDIFCVWPLRDKLALLQRNRELQTEQKLREMEKARRPRDGPTLTSATQKSLDRRRAEVCRRVSGSVAWRRSVSAVRSHTARAAMGKQQFRETDVAKKISHICFGVKSAEQMRQQAHLQVVSKSLYSQDSSHTPLAYGVLDHRMGTSEKDRPCESCGKNLADCLGHYGYLDLELPCFHIGYFKAIIGILQASVPPAGPETMICKTCSSIMLSKEERQVFLDHLRRPGLPYLHKRGLKKKISDKCRKRSVCLHCNAFNGPVKKCGLLKIVHEKYKTTKKVVDPVVSDFLQSFDLAIEHNKEMEALLSRAQENLNPLVVLNLFRRIPSEDIPLLLMNPEAGKPADLILTRLLVPPLCIRPSVVSDLKSGTNEDDLTMKLTEIIFLNDVIKKHRMSGAKTQMIIEDWDFLQLQCALYINSELSGIPLNMAPKKWTRGFVQRLKGKQGRFRGNLSGKRVDFSGRTVISPDPNLRIDEVAVPVHVAKILTYPEKVNKANIELMRKLVKNGPDVHPGANFIQQRHMQMKRFLKYGNREKMAQELKPGDMVERHMIDGDIVLFNRQPSLHKLSIMAHIARVKPHRTFRFNECVCTPYNADFDGDEMNLHLPQTEEAKAEALVLMGTKANLVTPRNGEPLIAAIQDFLTGAYLLTLKDTFFERAKACQIIASILVGKDEKIRISLPRPAVMKPMCLWTGKQIFSLILRPCKDCPVKANLRTKGKQYCGKGEDLCHNDSFVVIQNSELLAGSMDKGTLGSGSKNNIFYILLRDWGQVEAADAMSRLARVAPVYLSNRGFSIGIGDVTPGQGLLKAKQELLQAGYRKCDEYIDALNTGKLQQQPGCTAEETLEALILRELSVIRDHAGSACLRELDKSNSPLIMALCGSKGSFINISQMIACVGQQAISGSRVPDGFEHRSLPHFDKHSKLPAAKGFVADSFYSGLTPTEFFFHTMAGREGLVDTAVKTAETGYMQRRLVKSLEDLCSQYDLTVRSSTGDIIQFIYGGDGLDPAAMEGKDEPLEFKRVLDNIRSVYTCSDEPSLSKNELVLTADSIMMRTDFACCKDTFLQEIKKFVNSISEKIKKTRDKYGINDNGSSEPRVLYQLDRITPTQLEKFLETCRDKYMSCCGKHRAQMEPGSAVGALCAQSIGEPGTQMTLKTFHFAGVASMNITLGVPRIKEIINASKNISTPIITAHLDTEDDADFARLVKGRIEKTLLGEISEYIEEVFLPDDCFILVKLSLDRIRLLRLEVNAETVRYSVCMSKLRVKPGDVAVHGEAVVCVSPRENSKSSMYYVLQSLKQELPKVVVQGIPEVARAVIHVDEQSSRQKFKLLVEGDNMRGVMATHGVNGSRTTSNNTYEVGGPARLRVCVSWFWLNPDTPCSAPQVEKTLGIEAARSTIINEVQYTMVNHGMSIDRRHVMLLADLMSYKGEILGITRFGLAKMKESVLMLASFEKTADHLFDAAYFGQKDSVCGVSECIIMGIPMNIGTGLFKLLHKAEKNPSPPLRPLLFDIPDFHIMLAS</sequence>
<feature type="compositionally biased region" description="Basic and acidic residues" evidence="12">
    <location>
        <begin position="144"/>
        <end position="171"/>
    </location>
</feature>
<evidence type="ECO:0000256" key="9">
    <source>
        <dbReference type="ARBA" id="ARBA00023163"/>
    </source>
</evidence>
<feature type="region of interest" description="Disordered" evidence="12">
    <location>
        <begin position="62"/>
        <end position="195"/>
    </location>
</feature>
<keyword evidence="9 11" id="KW-0804">Transcription</keyword>
<dbReference type="InterPro" id="IPR038120">
    <property type="entry name" value="Rpb1_funnel_sf"/>
</dbReference>
<dbReference type="Pfam" id="PF05000">
    <property type="entry name" value="RNA_pol_Rpb1_4"/>
    <property type="match status" value="1"/>
</dbReference>
<comment type="catalytic activity">
    <reaction evidence="11">
        <text>RNA(n) + a ribonucleoside 5'-triphosphate = RNA(n+1) + diphosphate</text>
        <dbReference type="Rhea" id="RHEA:21248"/>
        <dbReference type="Rhea" id="RHEA-COMP:14527"/>
        <dbReference type="Rhea" id="RHEA-COMP:17342"/>
        <dbReference type="ChEBI" id="CHEBI:33019"/>
        <dbReference type="ChEBI" id="CHEBI:61557"/>
        <dbReference type="ChEBI" id="CHEBI:140395"/>
        <dbReference type="EC" id="2.7.7.6"/>
    </reaction>
</comment>
<keyword evidence="7" id="KW-0862">Zinc</keyword>
<dbReference type="Pfam" id="PF00623">
    <property type="entry name" value="RNA_pol_Rpb1_2"/>
    <property type="match status" value="1"/>
</dbReference>